<evidence type="ECO:0000256" key="2">
    <source>
        <dbReference type="ARBA" id="ARBA00023015"/>
    </source>
</evidence>
<dbReference type="GO" id="GO:0009909">
    <property type="term" value="P:regulation of flower development"/>
    <property type="evidence" value="ECO:0007669"/>
    <property type="project" value="UniProtKB-ARBA"/>
</dbReference>
<dbReference type="GO" id="GO:0003700">
    <property type="term" value="F:DNA-binding transcription factor activity"/>
    <property type="evidence" value="ECO:0007669"/>
    <property type="project" value="InterPro"/>
</dbReference>
<name>A0A6G1F366_9ORYZ</name>
<evidence type="ECO:0000256" key="4">
    <source>
        <dbReference type="ARBA" id="ARBA00023163"/>
    </source>
</evidence>
<feature type="compositionally biased region" description="Basic residues" evidence="7">
    <location>
        <begin position="105"/>
        <end position="114"/>
    </location>
</feature>
<comment type="subcellular location">
    <subcellularLocation>
        <location evidence="1">Nucleus</location>
    </subcellularLocation>
</comment>
<dbReference type="CDD" id="cd00018">
    <property type="entry name" value="AP2"/>
    <property type="match status" value="2"/>
</dbReference>
<keyword evidence="10" id="KW-1185">Reference proteome</keyword>
<dbReference type="Pfam" id="PF00847">
    <property type="entry name" value="AP2"/>
    <property type="match status" value="2"/>
</dbReference>
<accession>A0A6G1F366</accession>
<keyword evidence="4" id="KW-0804">Transcription</keyword>
<dbReference type="GO" id="GO:0005634">
    <property type="term" value="C:nucleus"/>
    <property type="evidence" value="ECO:0007669"/>
    <property type="project" value="UniProtKB-SubCell"/>
</dbReference>
<dbReference type="SUPFAM" id="SSF54171">
    <property type="entry name" value="DNA-binding domain"/>
    <property type="match status" value="2"/>
</dbReference>
<dbReference type="Proteomes" id="UP000479710">
    <property type="component" value="Unassembled WGS sequence"/>
</dbReference>
<feature type="domain" description="AP2/ERF" evidence="8">
    <location>
        <begin position="211"/>
        <end position="268"/>
    </location>
</feature>
<dbReference type="SMART" id="SM00380">
    <property type="entry name" value="AP2"/>
    <property type="match status" value="2"/>
</dbReference>
<comment type="caution">
    <text evidence="9">The sequence shown here is derived from an EMBL/GenBank/DDBJ whole genome shotgun (WGS) entry which is preliminary data.</text>
</comment>
<evidence type="ECO:0000256" key="3">
    <source>
        <dbReference type="ARBA" id="ARBA00023125"/>
    </source>
</evidence>
<dbReference type="PRINTS" id="PR00367">
    <property type="entry name" value="ETHRSPELEMNT"/>
</dbReference>
<dbReference type="PROSITE" id="PS51032">
    <property type="entry name" value="AP2_ERF"/>
    <property type="match status" value="2"/>
</dbReference>
<protein>
    <recommendedName>
        <fullName evidence="8">AP2/ERF domain-containing protein</fullName>
    </recommendedName>
</protein>
<dbReference type="GO" id="GO:0003677">
    <property type="term" value="F:DNA binding"/>
    <property type="evidence" value="ECO:0007669"/>
    <property type="project" value="UniProtKB-KW"/>
</dbReference>
<evidence type="ECO:0000256" key="1">
    <source>
        <dbReference type="ARBA" id="ARBA00004123"/>
    </source>
</evidence>
<organism evidence="9 10">
    <name type="scientific">Oryza meyeriana var. granulata</name>
    <dbReference type="NCBI Taxonomy" id="110450"/>
    <lineage>
        <taxon>Eukaryota</taxon>
        <taxon>Viridiplantae</taxon>
        <taxon>Streptophyta</taxon>
        <taxon>Embryophyta</taxon>
        <taxon>Tracheophyta</taxon>
        <taxon>Spermatophyta</taxon>
        <taxon>Magnoliopsida</taxon>
        <taxon>Liliopsida</taxon>
        <taxon>Poales</taxon>
        <taxon>Poaceae</taxon>
        <taxon>BOP clade</taxon>
        <taxon>Oryzoideae</taxon>
        <taxon>Oryzeae</taxon>
        <taxon>Oryzinae</taxon>
        <taxon>Oryza</taxon>
        <taxon>Oryza meyeriana</taxon>
    </lineage>
</organism>
<keyword evidence="5" id="KW-0539">Nucleus</keyword>
<dbReference type="InterPro" id="IPR001471">
    <property type="entry name" value="AP2/ERF_dom"/>
</dbReference>
<dbReference type="FunFam" id="3.30.730.10:FF:000004">
    <property type="entry name" value="AP2-like ethylene-responsive transcription factor"/>
    <property type="match status" value="1"/>
</dbReference>
<evidence type="ECO:0000256" key="6">
    <source>
        <dbReference type="ARBA" id="ARBA00037973"/>
    </source>
</evidence>
<evidence type="ECO:0000256" key="5">
    <source>
        <dbReference type="ARBA" id="ARBA00023242"/>
    </source>
</evidence>
<dbReference type="EMBL" id="SPHZ02000001">
    <property type="protein sequence ID" value="KAF0931340.1"/>
    <property type="molecule type" value="Genomic_DNA"/>
</dbReference>
<comment type="similarity">
    <text evidence="6">Belongs to the AP2/ERF transcription factor family. AP2 subfamily.</text>
</comment>
<dbReference type="PANTHER" id="PTHR32467:SF9">
    <property type="entry name" value="APETALA2-LIKE PROTEIN 4"/>
    <property type="match status" value="1"/>
</dbReference>
<dbReference type="InterPro" id="IPR016177">
    <property type="entry name" value="DNA-bd_dom_sf"/>
</dbReference>
<dbReference type="InterPro" id="IPR036955">
    <property type="entry name" value="AP2/ERF_dom_sf"/>
</dbReference>
<sequence length="454" mass="49735">MAATKRAFYGLGSIALAMDGDDDGVEAMVVEEEEEELEEGSGRIFGFTVPARGDFVRPAVVTQQFFPMTAGAATAVLPEATEQRQLAMEQCHVAAPEAEQWTRPPSRKTRRGPRSRSSQYRGVTFYRRTGRWESHIWDCGKQVYLGGFDTAQAAARAYDQAAIKFRGVEADINFTLDDYKEDIKKMNNFSKEEFVQVLRRQGAGFVRGSSRFRGVTLHKCGKWEARIGQLMGKKYVYLGLYDTEMEAAKAYDKAAIRCCGKEAVTNFDTQAYEDELNLQSWDGELDLELSLGCSGGERAGDPATDEVLHPALSNQRTSLTFNLPEEETRACHRQRSIWLRPSLAPAMPDGGAVMRPDQHHHNHPSSRNMLLMSQVISSSGGGMQGAAAAAAELHMRPRHGWPNGDNNWPPYAARPRLPGADANANAAAASSGFPMGQVAMASSRPSSSSTAPGC</sequence>
<feature type="domain" description="AP2/ERF" evidence="8">
    <location>
        <begin position="119"/>
        <end position="175"/>
    </location>
</feature>
<evidence type="ECO:0000313" key="9">
    <source>
        <dbReference type="EMBL" id="KAF0931340.1"/>
    </source>
</evidence>
<dbReference type="OrthoDB" id="207175at2759"/>
<keyword evidence="2" id="KW-0805">Transcription regulation</keyword>
<dbReference type="PANTHER" id="PTHR32467">
    <property type="entry name" value="AP2-LIKE ETHYLENE-RESPONSIVE TRANSCRIPTION FACTOR"/>
    <property type="match status" value="1"/>
</dbReference>
<proteinExistence type="inferred from homology"/>
<dbReference type="Gene3D" id="3.30.730.10">
    <property type="entry name" value="AP2/ERF domain"/>
    <property type="match status" value="2"/>
</dbReference>
<evidence type="ECO:0000259" key="8">
    <source>
        <dbReference type="PROSITE" id="PS51032"/>
    </source>
</evidence>
<reference evidence="9 10" key="1">
    <citation type="submission" date="2019-11" db="EMBL/GenBank/DDBJ databases">
        <title>Whole genome sequence of Oryza granulata.</title>
        <authorList>
            <person name="Li W."/>
        </authorList>
    </citation>
    <scope>NUCLEOTIDE SEQUENCE [LARGE SCALE GENOMIC DNA]</scope>
    <source>
        <strain evidence="10">cv. Menghai</strain>
        <tissue evidence="9">Leaf</tissue>
    </source>
</reference>
<keyword evidence="3" id="KW-0238">DNA-binding</keyword>
<gene>
    <name evidence="9" type="ORF">E2562_004485</name>
</gene>
<evidence type="ECO:0000256" key="7">
    <source>
        <dbReference type="SAM" id="MobiDB-lite"/>
    </source>
</evidence>
<dbReference type="AlphaFoldDB" id="A0A6G1F366"/>
<feature type="region of interest" description="Disordered" evidence="7">
    <location>
        <begin position="95"/>
        <end position="119"/>
    </location>
</feature>
<evidence type="ECO:0000313" key="10">
    <source>
        <dbReference type="Proteomes" id="UP000479710"/>
    </source>
</evidence>